<dbReference type="EMBL" id="JAMKPW020000008">
    <property type="protein sequence ID" value="KAK8215310.1"/>
    <property type="molecule type" value="Genomic_DNA"/>
</dbReference>
<evidence type="ECO:0000313" key="1">
    <source>
        <dbReference type="EMBL" id="KAK8215310.1"/>
    </source>
</evidence>
<accession>A0ACC3SJ47</accession>
<sequence>MKWFRKLTTGSRNASTWRTTVQQALADKKYLSARNTNSLGEALEATQPHDTSLRQEILCRRSQISLNIKQYDSAYDDAVAALDSAKETRSLDTVCALYPFRVNKIDVRQEHTIEPLVLASNAAYGLRRYQDAHNRLSELLQVSQDTHAFANASLACIEKRLQEQNRGDYDFKAMAQSARSGQTLQDLASYTCNTKIEDSGSRGRGLFAAKDIQAGELVLCEKAFCTSHTEDRLTSFKSDSVSQAEQLPVPGTADHVLQLARNVRDKLTCNPSLAPEVMDLHSEIESLPHHPHIFECLYITTSYTNHSCVPNTHRIHIGDMMVIRATTHIPVGTEITTPYIRLEHPPGSRKRLLAQNWKFACSCAICTAENSFPVDIQRRRDDLFSVINDTWDKMAPMPDGTVPVDTVEEIARLHEELRSLYQRHLPAGGTTHSALVPNGIALAKAHHMLGELVRSCESCEAVLRDLGIRFDVEQGTNIVSCGTEGALVDWRVIDTLVVYSIVCSARGWPEAVAHQTRQVGERLCVLCTGSGDEFWAKYWVYAEG</sequence>
<dbReference type="Proteomes" id="UP001320706">
    <property type="component" value="Unassembled WGS sequence"/>
</dbReference>
<name>A0ACC3SJ47_9PEZI</name>
<comment type="caution">
    <text evidence="1">The sequence shown here is derived from an EMBL/GenBank/DDBJ whole genome shotgun (WGS) entry which is preliminary data.</text>
</comment>
<protein>
    <submittedName>
        <fullName evidence="1">Uncharacterized protein</fullName>
    </submittedName>
</protein>
<gene>
    <name evidence="1" type="ORF">M8818_001931</name>
</gene>
<proteinExistence type="predicted"/>
<organism evidence="1 2">
    <name type="scientific">Zalaria obscura</name>
    <dbReference type="NCBI Taxonomy" id="2024903"/>
    <lineage>
        <taxon>Eukaryota</taxon>
        <taxon>Fungi</taxon>
        <taxon>Dikarya</taxon>
        <taxon>Ascomycota</taxon>
        <taxon>Pezizomycotina</taxon>
        <taxon>Dothideomycetes</taxon>
        <taxon>Dothideomycetidae</taxon>
        <taxon>Dothideales</taxon>
        <taxon>Zalariaceae</taxon>
        <taxon>Zalaria</taxon>
    </lineage>
</organism>
<keyword evidence="2" id="KW-1185">Reference proteome</keyword>
<reference evidence="1" key="1">
    <citation type="submission" date="2024-02" db="EMBL/GenBank/DDBJ databases">
        <title>Metagenome Assembled Genome of Zalaria obscura JY119.</title>
        <authorList>
            <person name="Vighnesh L."/>
            <person name="Jagadeeshwari U."/>
            <person name="Venkata Ramana C."/>
            <person name="Sasikala C."/>
        </authorList>
    </citation>
    <scope>NUCLEOTIDE SEQUENCE</scope>
    <source>
        <strain evidence="1">JY119</strain>
    </source>
</reference>
<evidence type="ECO:0000313" key="2">
    <source>
        <dbReference type="Proteomes" id="UP001320706"/>
    </source>
</evidence>